<name>A0ABD2MZB0_9CUCU</name>
<evidence type="ECO:0000256" key="1">
    <source>
        <dbReference type="SAM" id="MobiDB-lite"/>
    </source>
</evidence>
<reference evidence="3 4" key="1">
    <citation type="journal article" date="2021" name="BMC Biol.">
        <title>Horizontally acquired antibacterial genes associated with adaptive radiation of ladybird beetles.</title>
        <authorList>
            <person name="Li H.S."/>
            <person name="Tang X.F."/>
            <person name="Huang Y.H."/>
            <person name="Xu Z.Y."/>
            <person name="Chen M.L."/>
            <person name="Du X.Y."/>
            <person name="Qiu B.Y."/>
            <person name="Chen P.T."/>
            <person name="Zhang W."/>
            <person name="Slipinski A."/>
            <person name="Escalona H.E."/>
            <person name="Waterhouse R.M."/>
            <person name="Zwick A."/>
            <person name="Pang H."/>
        </authorList>
    </citation>
    <scope>NUCLEOTIDE SEQUENCE [LARGE SCALE GENOMIC DNA]</scope>
    <source>
        <strain evidence="3">SYSU2018</strain>
    </source>
</reference>
<keyword evidence="4" id="KW-1185">Reference proteome</keyword>
<comment type="caution">
    <text evidence="3">The sequence shown here is derived from an EMBL/GenBank/DDBJ whole genome shotgun (WGS) entry which is preliminary data.</text>
</comment>
<evidence type="ECO:0000259" key="2">
    <source>
        <dbReference type="Pfam" id="PF16030"/>
    </source>
</evidence>
<dbReference type="AlphaFoldDB" id="A0ABD2MZB0"/>
<feature type="compositionally biased region" description="Basic and acidic residues" evidence="1">
    <location>
        <begin position="316"/>
        <end position="329"/>
    </location>
</feature>
<evidence type="ECO:0000313" key="4">
    <source>
        <dbReference type="Proteomes" id="UP001516400"/>
    </source>
</evidence>
<dbReference type="Proteomes" id="UP001516400">
    <property type="component" value="Unassembled WGS sequence"/>
</dbReference>
<gene>
    <name evidence="3" type="ORF">HHI36_022177</name>
</gene>
<dbReference type="EMBL" id="JABFTP020000042">
    <property type="protein sequence ID" value="KAL3271705.1"/>
    <property type="molecule type" value="Genomic_DNA"/>
</dbReference>
<feature type="domain" description="Serine protease gd N-terminal" evidence="2">
    <location>
        <begin position="180"/>
        <end position="286"/>
    </location>
</feature>
<feature type="region of interest" description="Disordered" evidence="1">
    <location>
        <begin position="91"/>
        <end position="111"/>
    </location>
</feature>
<proteinExistence type="predicted"/>
<feature type="region of interest" description="Disordered" evidence="1">
    <location>
        <begin position="303"/>
        <end position="329"/>
    </location>
</feature>
<sequence length="329" mass="37845">MVVDAWDFNERKTLDKAWNRALNRENDNSITNTDNSTLEDMNEVMSKLQICQDCDDDDDIEEWVTCDSIDQGFQIMPDDEMVENISQINEQQEMQEDKTEENIDVENDPGPSNDVAFHTLETALKWFEKQTETDTFVIINLKVKTRGGCARKEYLKMSTNILYFSLLAILTKNVYSQSISPCPELFKYYPEKSQPGKWFGKVTLTHDRELHGVWLRLKFNKPLISLENRFGKIKSDDHIEFRLSDKNFNLKPNTPKEISLSVNYNEKDAPPELVRIILNGYVICPVDGLASLTTVVPSLGESITNNSLSPSTEGSLRYDKESIEYKQDD</sequence>
<organism evidence="3 4">
    <name type="scientific">Cryptolaemus montrouzieri</name>
    <dbReference type="NCBI Taxonomy" id="559131"/>
    <lineage>
        <taxon>Eukaryota</taxon>
        <taxon>Metazoa</taxon>
        <taxon>Ecdysozoa</taxon>
        <taxon>Arthropoda</taxon>
        <taxon>Hexapoda</taxon>
        <taxon>Insecta</taxon>
        <taxon>Pterygota</taxon>
        <taxon>Neoptera</taxon>
        <taxon>Endopterygota</taxon>
        <taxon>Coleoptera</taxon>
        <taxon>Polyphaga</taxon>
        <taxon>Cucujiformia</taxon>
        <taxon>Coccinelloidea</taxon>
        <taxon>Coccinellidae</taxon>
        <taxon>Scymninae</taxon>
        <taxon>Scymnini</taxon>
        <taxon>Cryptolaemus</taxon>
    </lineage>
</organism>
<dbReference type="InterPro" id="IPR031986">
    <property type="entry name" value="GD_N"/>
</dbReference>
<evidence type="ECO:0000313" key="3">
    <source>
        <dbReference type="EMBL" id="KAL3271705.1"/>
    </source>
</evidence>
<dbReference type="Pfam" id="PF16030">
    <property type="entry name" value="GD_N"/>
    <property type="match status" value="1"/>
</dbReference>
<feature type="compositionally biased region" description="Polar residues" evidence="1">
    <location>
        <begin position="303"/>
        <end position="314"/>
    </location>
</feature>
<accession>A0ABD2MZB0</accession>
<protein>
    <recommendedName>
        <fullName evidence="2">Serine protease gd N-terminal domain-containing protein</fullName>
    </recommendedName>
</protein>